<gene>
    <name evidence="2" type="ORF">GALMADRAFT_1162842</name>
</gene>
<keyword evidence="3" id="KW-1185">Reference proteome</keyword>
<reference evidence="3" key="1">
    <citation type="journal article" date="2014" name="Proc. Natl. Acad. Sci. U.S.A.">
        <title>Extensive sampling of basidiomycete genomes demonstrates inadequacy of the white-rot/brown-rot paradigm for wood decay fungi.</title>
        <authorList>
            <person name="Riley R."/>
            <person name="Salamov A.A."/>
            <person name="Brown D.W."/>
            <person name="Nagy L.G."/>
            <person name="Floudas D."/>
            <person name="Held B.W."/>
            <person name="Levasseur A."/>
            <person name="Lombard V."/>
            <person name="Morin E."/>
            <person name="Otillar R."/>
            <person name="Lindquist E.A."/>
            <person name="Sun H."/>
            <person name="LaButti K.M."/>
            <person name="Schmutz J."/>
            <person name="Jabbour D."/>
            <person name="Luo H."/>
            <person name="Baker S.E."/>
            <person name="Pisabarro A.G."/>
            <person name="Walton J.D."/>
            <person name="Blanchette R.A."/>
            <person name="Henrissat B."/>
            <person name="Martin F."/>
            <person name="Cullen D."/>
            <person name="Hibbett D.S."/>
            <person name="Grigoriev I.V."/>
        </authorList>
    </citation>
    <scope>NUCLEOTIDE SEQUENCE [LARGE SCALE GENOMIC DNA]</scope>
    <source>
        <strain evidence="3">CBS 339.88</strain>
    </source>
</reference>
<dbReference type="AlphaFoldDB" id="A0A067T942"/>
<evidence type="ECO:0000313" key="2">
    <source>
        <dbReference type="EMBL" id="KDR79730.1"/>
    </source>
</evidence>
<evidence type="ECO:0000256" key="1">
    <source>
        <dbReference type="SAM" id="MobiDB-lite"/>
    </source>
</evidence>
<accession>A0A067T942</accession>
<feature type="region of interest" description="Disordered" evidence="1">
    <location>
        <begin position="1"/>
        <end position="25"/>
    </location>
</feature>
<organism evidence="2 3">
    <name type="scientific">Galerina marginata (strain CBS 339.88)</name>
    <dbReference type="NCBI Taxonomy" id="685588"/>
    <lineage>
        <taxon>Eukaryota</taxon>
        <taxon>Fungi</taxon>
        <taxon>Dikarya</taxon>
        <taxon>Basidiomycota</taxon>
        <taxon>Agaricomycotina</taxon>
        <taxon>Agaricomycetes</taxon>
        <taxon>Agaricomycetidae</taxon>
        <taxon>Agaricales</taxon>
        <taxon>Agaricineae</taxon>
        <taxon>Strophariaceae</taxon>
        <taxon>Galerina</taxon>
    </lineage>
</organism>
<dbReference type="Proteomes" id="UP000027222">
    <property type="component" value="Unassembled WGS sequence"/>
</dbReference>
<sequence>MRQDGAGVRGGVSRAGGRGKRARWGGEAKAWRAAATAAVEERRAGGVESLLWAFEPQFVVVELHTAQDGGR</sequence>
<dbReference type="EMBL" id="KL142372">
    <property type="protein sequence ID" value="KDR79730.1"/>
    <property type="molecule type" value="Genomic_DNA"/>
</dbReference>
<feature type="compositionally biased region" description="Gly residues" evidence="1">
    <location>
        <begin position="7"/>
        <end position="16"/>
    </location>
</feature>
<dbReference type="HOGENOM" id="CLU_2740202_0_0_1"/>
<name>A0A067T942_GALM3</name>
<evidence type="ECO:0000313" key="3">
    <source>
        <dbReference type="Proteomes" id="UP000027222"/>
    </source>
</evidence>
<protein>
    <submittedName>
        <fullName evidence="2">Uncharacterized protein</fullName>
    </submittedName>
</protein>
<proteinExistence type="predicted"/>